<dbReference type="EMBL" id="JABSTQ010010458">
    <property type="protein sequence ID" value="KAG0420895.1"/>
    <property type="molecule type" value="Genomic_DNA"/>
</dbReference>
<keyword evidence="2" id="KW-1185">Reference proteome</keyword>
<dbReference type="Proteomes" id="UP000805193">
    <property type="component" value="Unassembled WGS sequence"/>
</dbReference>
<protein>
    <submittedName>
        <fullName evidence="1">Uncharacterized protein</fullName>
    </submittedName>
</protein>
<organism evidence="1 2">
    <name type="scientific">Ixodes persulcatus</name>
    <name type="common">Taiga tick</name>
    <dbReference type="NCBI Taxonomy" id="34615"/>
    <lineage>
        <taxon>Eukaryota</taxon>
        <taxon>Metazoa</taxon>
        <taxon>Ecdysozoa</taxon>
        <taxon>Arthropoda</taxon>
        <taxon>Chelicerata</taxon>
        <taxon>Arachnida</taxon>
        <taxon>Acari</taxon>
        <taxon>Parasitiformes</taxon>
        <taxon>Ixodida</taxon>
        <taxon>Ixodoidea</taxon>
        <taxon>Ixodidae</taxon>
        <taxon>Ixodinae</taxon>
        <taxon>Ixodes</taxon>
    </lineage>
</organism>
<gene>
    <name evidence="1" type="ORF">HPB47_003198</name>
</gene>
<evidence type="ECO:0000313" key="2">
    <source>
        <dbReference type="Proteomes" id="UP000805193"/>
    </source>
</evidence>
<accession>A0AC60PK81</accession>
<reference evidence="1 2" key="1">
    <citation type="journal article" date="2020" name="Cell">
        <title>Large-Scale Comparative Analyses of Tick Genomes Elucidate Their Genetic Diversity and Vector Capacities.</title>
        <authorList>
            <consortium name="Tick Genome and Microbiome Consortium (TIGMIC)"/>
            <person name="Jia N."/>
            <person name="Wang J."/>
            <person name="Shi W."/>
            <person name="Du L."/>
            <person name="Sun Y."/>
            <person name="Zhan W."/>
            <person name="Jiang J.F."/>
            <person name="Wang Q."/>
            <person name="Zhang B."/>
            <person name="Ji P."/>
            <person name="Bell-Sakyi L."/>
            <person name="Cui X.M."/>
            <person name="Yuan T.T."/>
            <person name="Jiang B.G."/>
            <person name="Yang W.F."/>
            <person name="Lam T.T."/>
            <person name="Chang Q.C."/>
            <person name="Ding S.J."/>
            <person name="Wang X.J."/>
            <person name="Zhu J.G."/>
            <person name="Ruan X.D."/>
            <person name="Zhao L."/>
            <person name="Wei J.T."/>
            <person name="Ye R.Z."/>
            <person name="Que T.C."/>
            <person name="Du C.H."/>
            <person name="Zhou Y.H."/>
            <person name="Cheng J.X."/>
            <person name="Dai P.F."/>
            <person name="Guo W.B."/>
            <person name="Han X.H."/>
            <person name="Huang E.J."/>
            <person name="Li L.F."/>
            <person name="Wei W."/>
            <person name="Gao Y.C."/>
            <person name="Liu J.Z."/>
            <person name="Shao H.Z."/>
            <person name="Wang X."/>
            <person name="Wang C.C."/>
            <person name="Yang T.C."/>
            <person name="Huo Q.B."/>
            <person name="Li W."/>
            <person name="Chen H.Y."/>
            <person name="Chen S.E."/>
            <person name="Zhou L.G."/>
            <person name="Ni X.B."/>
            <person name="Tian J.H."/>
            <person name="Sheng Y."/>
            <person name="Liu T."/>
            <person name="Pan Y.S."/>
            <person name="Xia L.Y."/>
            <person name="Li J."/>
            <person name="Zhao F."/>
            <person name="Cao W.C."/>
        </authorList>
    </citation>
    <scope>NUCLEOTIDE SEQUENCE [LARGE SCALE GENOMIC DNA]</scope>
    <source>
        <strain evidence="1">Iper-2018</strain>
    </source>
</reference>
<evidence type="ECO:0000313" key="1">
    <source>
        <dbReference type="EMBL" id="KAG0420895.1"/>
    </source>
</evidence>
<comment type="caution">
    <text evidence="1">The sequence shown here is derived from an EMBL/GenBank/DDBJ whole genome shotgun (WGS) entry which is preliminary data.</text>
</comment>
<name>A0AC60PK81_IXOPE</name>
<sequence length="237" mass="26829">MDQTMVRMDNPANRTNNAVDESGIRIANTGCARRGITVALAARASGHKLKAYVILKEPTGRIPARAYLQLRIPDIVYIPAGCTGILQPADVYWNKSFKNSLSRQWEEFIRHDERTLNGNLRKPSRQDVLSFVSNAAAEKVVRQKGDRKFKAMITQITKQAEEIAENKEAKLELSVHSKKTWKILRTLLSRAEPKATLRQQIQRFIHNLPGNSEGILEAVKTKNFEEHLIQGTTIYPN</sequence>
<proteinExistence type="predicted"/>